<dbReference type="InterPro" id="IPR005116">
    <property type="entry name" value="Transp-assoc_OB_typ1"/>
</dbReference>
<dbReference type="InterPro" id="IPR003439">
    <property type="entry name" value="ABC_transporter-like_ATP-bd"/>
</dbReference>
<dbReference type="PANTHER" id="PTHR43514:SF4">
    <property type="entry name" value="ABC TRANSPORTER I FAMILY MEMBER 10"/>
    <property type="match status" value="1"/>
</dbReference>
<sequence length="353" mass="39586">MLHIDVKKQLGNLSLQATLDIPSQGVTALFGLSGSGKSSLINLVSGLINPDEGCITLNDNVLFDAEEGICLPPNQRNIGYVFQDARLFPHYTVKGNLRYGMRNTSKEEFDYIVELLGIGHLLKRYPITLSGGEKQRVAIGRALLTDPEILLMDEPLSALDLPRKRELLNYLERLSKEINIPILYVTHSLDELLCLAERVVLLTDGKVESYDVLEAVWDSPLFLPWKQQNQQSAVLSLPVFLHNPSYKMTALTLGDQQIWVNALAAEVDEFVRICIHSSDVSITLTKPEKSSIRNILYGRIVKVQERDNQVELQLDIAGKHIWAGISKWAFQDLALRLGQLVYIQIKAISVMIS</sequence>
<dbReference type="PROSITE" id="PS51866">
    <property type="entry name" value="MOP"/>
    <property type="match status" value="1"/>
</dbReference>
<keyword evidence="2" id="KW-1003">Cell membrane</keyword>
<dbReference type="InterPro" id="IPR050334">
    <property type="entry name" value="Molybdenum_import_ModC"/>
</dbReference>
<dbReference type="Pfam" id="PF00005">
    <property type="entry name" value="ABC_tran"/>
    <property type="match status" value="1"/>
</dbReference>
<keyword evidence="7" id="KW-1278">Translocase</keyword>
<dbReference type="NCBIfam" id="NF008355">
    <property type="entry name" value="PRK11144.1"/>
    <property type="match status" value="1"/>
</dbReference>
<dbReference type="InterPro" id="IPR027417">
    <property type="entry name" value="P-loop_NTPase"/>
</dbReference>
<evidence type="ECO:0000256" key="2">
    <source>
        <dbReference type="ARBA" id="ARBA00022475"/>
    </source>
</evidence>
<keyword evidence="5" id="KW-0547">Nucleotide-binding</keyword>
<dbReference type="PROSITE" id="PS50893">
    <property type="entry name" value="ABC_TRANSPORTER_2"/>
    <property type="match status" value="1"/>
</dbReference>
<evidence type="ECO:0000256" key="4">
    <source>
        <dbReference type="ARBA" id="ARBA00022519"/>
    </source>
</evidence>
<dbReference type="SUPFAM" id="SSF50331">
    <property type="entry name" value="MOP-like"/>
    <property type="match status" value="1"/>
</dbReference>
<protein>
    <submittedName>
        <fullName evidence="12">Sulfate/thiosulfate import ATP-binding protein CysA</fullName>
        <ecNumber evidence="12">3.6.3.25</ecNumber>
    </submittedName>
</protein>
<dbReference type="InterPro" id="IPR017871">
    <property type="entry name" value="ABC_transporter-like_CS"/>
</dbReference>
<dbReference type="InterPro" id="IPR003593">
    <property type="entry name" value="AAA+_ATPase"/>
</dbReference>
<dbReference type="InterPro" id="IPR008995">
    <property type="entry name" value="Mo/tungstate-bd_C_term_dom"/>
</dbReference>
<proteinExistence type="predicted"/>
<feature type="domain" description="Mop" evidence="11">
    <location>
        <begin position="289"/>
        <end position="353"/>
    </location>
</feature>
<dbReference type="NCBIfam" id="TIGR02142">
    <property type="entry name" value="modC_ABC"/>
    <property type="match status" value="1"/>
</dbReference>
<evidence type="ECO:0000256" key="5">
    <source>
        <dbReference type="ARBA" id="ARBA00022741"/>
    </source>
</evidence>
<dbReference type="OrthoDB" id="9802264at2"/>
<evidence type="ECO:0000256" key="1">
    <source>
        <dbReference type="ARBA" id="ARBA00022448"/>
    </source>
</evidence>
<accession>A0A3S4U0S3</accession>
<dbReference type="GO" id="GO:0016020">
    <property type="term" value="C:membrane"/>
    <property type="evidence" value="ECO:0007669"/>
    <property type="project" value="InterPro"/>
</dbReference>
<name>A0A3S4U0S3_AGGAP</name>
<evidence type="ECO:0000256" key="6">
    <source>
        <dbReference type="ARBA" id="ARBA00022840"/>
    </source>
</evidence>
<evidence type="ECO:0000256" key="7">
    <source>
        <dbReference type="ARBA" id="ARBA00022967"/>
    </source>
</evidence>
<reference evidence="12 13" key="1">
    <citation type="submission" date="2018-12" db="EMBL/GenBank/DDBJ databases">
        <authorList>
            <consortium name="Pathogen Informatics"/>
        </authorList>
    </citation>
    <scope>NUCLEOTIDE SEQUENCE [LARGE SCALE GENOMIC DNA]</scope>
    <source>
        <strain evidence="12 13">NCTC5906</strain>
    </source>
</reference>
<evidence type="ECO:0000313" key="12">
    <source>
        <dbReference type="EMBL" id="VEF44167.1"/>
    </source>
</evidence>
<dbReference type="GO" id="GO:0005524">
    <property type="term" value="F:ATP binding"/>
    <property type="evidence" value="ECO:0007669"/>
    <property type="project" value="UniProtKB-KW"/>
</dbReference>
<dbReference type="PANTHER" id="PTHR43514">
    <property type="entry name" value="ABC TRANSPORTER I FAMILY MEMBER 10"/>
    <property type="match status" value="1"/>
</dbReference>
<dbReference type="SUPFAM" id="SSF52540">
    <property type="entry name" value="P-loop containing nucleoside triphosphate hydrolases"/>
    <property type="match status" value="1"/>
</dbReference>
<dbReference type="AlphaFoldDB" id="A0A3S4U0S3"/>
<evidence type="ECO:0000259" key="10">
    <source>
        <dbReference type="PROSITE" id="PS50893"/>
    </source>
</evidence>
<evidence type="ECO:0000256" key="8">
    <source>
        <dbReference type="ARBA" id="ARBA00023136"/>
    </source>
</evidence>
<dbReference type="GO" id="GO:0140359">
    <property type="term" value="F:ABC-type transporter activity"/>
    <property type="evidence" value="ECO:0007669"/>
    <property type="project" value="InterPro"/>
</dbReference>
<keyword evidence="4" id="KW-0997">Cell inner membrane</keyword>
<dbReference type="FunFam" id="3.40.50.300:FF:000634">
    <property type="entry name" value="Molybdenum import ATP-binding protein ModC"/>
    <property type="match status" value="1"/>
</dbReference>
<evidence type="ECO:0000259" key="11">
    <source>
        <dbReference type="PROSITE" id="PS51866"/>
    </source>
</evidence>
<dbReference type="InterPro" id="IPR011868">
    <property type="entry name" value="ModC_ABC_ATP-bd"/>
</dbReference>
<dbReference type="GO" id="GO:0015098">
    <property type="term" value="F:molybdate ion transmembrane transporter activity"/>
    <property type="evidence" value="ECO:0007669"/>
    <property type="project" value="InterPro"/>
</dbReference>
<feature type="domain" description="ABC transporter" evidence="10">
    <location>
        <begin position="1"/>
        <end position="229"/>
    </location>
</feature>
<dbReference type="PROSITE" id="PS00211">
    <property type="entry name" value="ABC_TRANSPORTER_1"/>
    <property type="match status" value="1"/>
</dbReference>
<dbReference type="Pfam" id="PF03459">
    <property type="entry name" value="TOBE"/>
    <property type="match status" value="1"/>
</dbReference>
<evidence type="ECO:0000313" key="13">
    <source>
        <dbReference type="Proteomes" id="UP000272690"/>
    </source>
</evidence>
<dbReference type="RefSeq" id="WP_005704058.1">
    <property type="nucleotide sequence ID" value="NZ_AEWB02000015.1"/>
</dbReference>
<dbReference type="Gene3D" id="3.40.50.300">
    <property type="entry name" value="P-loop containing nucleotide triphosphate hydrolases"/>
    <property type="match status" value="1"/>
</dbReference>
<gene>
    <name evidence="12" type="primary">cysA</name>
    <name evidence="12" type="ORF">NCTC5906_01842</name>
</gene>
<dbReference type="EC" id="3.6.3.25" evidence="12"/>
<dbReference type="EMBL" id="LR134327">
    <property type="protein sequence ID" value="VEF44167.1"/>
    <property type="molecule type" value="Genomic_DNA"/>
</dbReference>
<organism evidence="12 13">
    <name type="scientific">Aggregatibacter aphrophilus ATCC 33389</name>
    <dbReference type="NCBI Taxonomy" id="985008"/>
    <lineage>
        <taxon>Bacteria</taxon>
        <taxon>Pseudomonadati</taxon>
        <taxon>Pseudomonadota</taxon>
        <taxon>Gammaproteobacteria</taxon>
        <taxon>Pasteurellales</taxon>
        <taxon>Pasteurellaceae</taxon>
        <taxon>Aggregatibacter</taxon>
    </lineage>
</organism>
<keyword evidence="12" id="KW-0378">Hydrolase</keyword>
<dbReference type="Gene3D" id="2.40.50.100">
    <property type="match status" value="1"/>
</dbReference>
<evidence type="ECO:0000256" key="3">
    <source>
        <dbReference type="ARBA" id="ARBA00022505"/>
    </source>
</evidence>
<dbReference type="GeneID" id="49636240"/>
<dbReference type="NCBIfam" id="TIGR00638">
    <property type="entry name" value="Mop"/>
    <property type="match status" value="1"/>
</dbReference>
<dbReference type="SMART" id="SM00382">
    <property type="entry name" value="AAA"/>
    <property type="match status" value="1"/>
</dbReference>
<dbReference type="InterPro" id="IPR004606">
    <property type="entry name" value="Mop_domain"/>
</dbReference>
<keyword evidence="3 9" id="KW-0500">Molybdenum</keyword>
<dbReference type="Proteomes" id="UP000272690">
    <property type="component" value="Chromosome"/>
</dbReference>
<keyword evidence="6 12" id="KW-0067">ATP-binding</keyword>
<evidence type="ECO:0000256" key="9">
    <source>
        <dbReference type="PROSITE-ProRule" id="PRU01213"/>
    </source>
</evidence>
<keyword evidence="1" id="KW-0813">Transport</keyword>
<keyword evidence="8" id="KW-0472">Membrane</keyword>
<dbReference type="GO" id="GO:0016887">
    <property type="term" value="F:ATP hydrolysis activity"/>
    <property type="evidence" value="ECO:0007669"/>
    <property type="project" value="InterPro"/>
</dbReference>